<evidence type="ECO:0000313" key="1">
    <source>
        <dbReference type="EMBL" id="AXI28737.1"/>
    </source>
</evidence>
<dbReference type="Proteomes" id="UP000253834">
    <property type="component" value="Chromosome"/>
</dbReference>
<sequence length="89" mass="10443">MNPTIVDELIKKLSLLDSNKEYVELAVDLNDIYESSNKLDRLITDTLSSPLDQENLIEQLIEIEVEVELDHINWHYKSLKKELKQLFNT</sequence>
<gene>
    <name evidence="1" type="ORF">CIB87_06840</name>
</gene>
<dbReference type="RefSeq" id="WP_114894964.1">
    <property type="nucleotide sequence ID" value="NZ_CP022674.1"/>
</dbReference>
<dbReference type="AlphaFoldDB" id="A0AA86LUR4"/>
<dbReference type="EMBL" id="CP022674">
    <property type="protein sequence ID" value="AXI28737.1"/>
    <property type="molecule type" value="Genomic_DNA"/>
</dbReference>
<name>A0AA86LUR4_PRIMG</name>
<evidence type="ECO:0000313" key="2">
    <source>
        <dbReference type="Proteomes" id="UP000253834"/>
    </source>
</evidence>
<proteinExistence type="predicted"/>
<protein>
    <submittedName>
        <fullName evidence="1">Uncharacterized protein</fullName>
    </submittedName>
</protein>
<accession>A0AA86LUR4</accession>
<reference evidence="1 2" key="1">
    <citation type="submission" date="2017-07" db="EMBL/GenBank/DDBJ databases">
        <title>Isolation and development of strain Bacillus megaterium SR7 for enhanced growth and metabolite production under supercritical carbon dioxide.</title>
        <authorList>
            <person name="Freedman A.J.E."/>
            <person name="Peet K.C."/>
            <person name="Boock J.T."/>
            <person name="Penn K."/>
            <person name="Prather K.L.J."/>
            <person name="Thompson J.R."/>
        </authorList>
    </citation>
    <scope>NUCLEOTIDE SEQUENCE [LARGE SCALE GENOMIC DNA]</scope>
    <source>
        <strain evidence="1 2">SR7</strain>
    </source>
</reference>
<organism evidence="1 2">
    <name type="scientific">Priestia megaterium</name>
    <name type="common">Bacillus megaterium</name>
    <dbReference type="NCBI Taxonomy" id="1404"/>
    <lineage>
        <taxon>Bacteria</taxon>
        <taxon>Bacillati</taxon>
        <taxon>Bacillota</taxon>
        <taxon>Bacilli</taxon>
        <taxon>Bacillales</taxon>
        <taxon>Bacillaceae</taxon>
        <taxon>Priestia</taxon>
    </lineage>
</organism>